<dbReference type="AlphaFoldDB" id="A0A6A6BQY5"/>
<keyword evidence="3" id="KW-0378">Hydrolase</keyword>
<dbReference type="InterPro" id="IPR030048">
    <property type="entry name" value="SurE"/>
</dbReference>
<evidence type="ECO:0000256" key="4">
    <source>
        <dbReference type="SAM" id="MobiDB-lite"/>
    </source>
</evidence>
<keyword evidence="8" id="KW-1185">Reference proteome</keyword>
<feature type="region of interest" description="Disordered" evidence="4">
    <location>
        <begin position="52"/>
        <end position="94"/>
    </location>
</feature>
<evidence type="ECO:0000256" key="2">
    <source>
        <dbReference type="ARBA" id="ARBA00022723"/>
    </source>
</evidence>
<name>A0A6A6BQY5_9PEZI</name>
<feature type="signal peptide" evidence="5">
    <location>
        <begin position="1"/>
        <end position="18"/>
    </location>
</feature>
<evidence type="ECO:0000256" key="3">
    <source>
        <dbReference type="ARBA" id="ARBA00022801"/>
    </source>
</evidence>
<accession>A0A6A6BQY5</accession>
<feature type="compositionally biased region" description="Polar residues" evidence="4">
    <location>
        <begin position="85"/>
        <end position="94"/>
    </location>
</feature>
<evidence type="ECO:0000313" key="7">
    <source>
        <dbReference type="EMBL" id="KAF2145843.1"/>
    </source>
</evidence>
<comment type="similarity">
    <text evidence="1">Belongs to the SurE nucleotidase family.</text>
</comment>
<dbReference type="OrthoDB" id="4018688at2759"/>
<protein>
    <recommendedName>
        <fullName evidence="6">Survival protein SurE-like phosphatase/nucleotidase domain-containing protein</fullName>
    </recommendedName>
</protein>
<reference evidence="7" key="1">
    <citation type="journal article" date="2020" name="Stud. Mycol.">
        <title>101 Dothideomycetes genomes: a test case for predicting lifestyles and emergence of pathogens.</title>
        <authorList>
            <person name="Haridas S."/>
            <person name="Albert R."/>
            <person name="Binder M."/>
            <person name="Bloem J."/>
            <person name="Labutti K."/>
            <person name="Salamov A."/>
            <person name="Andreopoulos B."/>
            <person name="Baker S."/>
            <person name="Barry K."/>
            <person name="Bills G."/>
            <person name="Bluhm B."/>
            <person name="Cannon C."/>
            <person name="Castanera R."/>
            <person name="Culley D."/>
            <person name="Daum C."/>
            <person name="Ezra D."/>
            <person name="Gonzalez J."/>
            <person name="Henrissat B."/>
            <person name="Kuo A."/>
            <person name="Liang C."/>
            <person name="Lipzen A."/>
            <person name="Lutzoni F."/>
            <person name="Magnuson J."/>
            <person name="Mondo S."/>
            <person name="Nolan M."/>
            <person name="Ohm R."/>
            <person name="Pangilinan J."/>
            <person name="Park H.-J."/>
            <person name="Ramirez L."/>
            <person name="Alfaro M."/>
            <person name="Sun H."/>
            <person name="Tritt A."/>
            <person name="Yoshinaga Y."/>
            <person name="Zwiers L.-H."/>
            <person name="Turgeon B."/>
            <person name="Goodwin S."/>
            <person name="Spatafora J."/>
            <person name="Crous P."/>
            <person name="Grigoriev I."/>
        </authorList>
    </citation>
    <scope>NUCLEOTIDE SEQUENCE</scope>
    <source>
        <strain evidence="7">CBS 121167</strain>
    </source>
</reference>
<proteinExistence type="inferred from homology"/>
<dbReference type="GO" id="GO:0046872">
    <property type="term" value="F:metal ion binding"/>
    <property type="evidence" value="ECO:0007669"/>
    <property type="project" value="UniProtKB-KW"/>
</dbReference>
<evidence type="ECO:0000256" key="1">
    <source>
        <dbReference type="ARBA" id="ARBA00011062"/>
    </source>
</evidence>
<feature type="domain" description="Survival protein SurE-like phosphatase/nucleotidase" evidence="6">
    <location>
        <begin position="22"/>
        <end position="223"/>
    </location>
</feature>
<dbReference type="GO" id="GO:0008252">
    <property type="term" value="F:nucleotidase activity"/>
    <property type="evidence" value="ECO:0007669"/>
    <property type="project" value="InterPro"/>
</dbReference>
<gene>
    <name evidence="7" type="ORF">K452DRAFT_220380</name>
</gene>
<organism evidence="7 8">
    <name type="scientific">Aplosporella prunicola CBS 121167</name>
    <dbReference type="NCBI Taxonomy" id="1176127"/>
    <lineage>
        <taxon>Eukaryota</taxon>
        <taxon>Fungi</taxon>
        <taxon>Dikarya</taxon>
        <taxon>Ascomycota</taxon>
        <taxon>Pezizomycotina</taxon>
        <taxon>Dothideomycetes</taxon>
        <taxon>Dothideomycetes incertae sedis</taxon>
        <taxon>Botryosphaeriales</taxon>
        <taxon>Aplosporellaceae</taxon>
        <taxon>Aplosporella</taxon>
    </lineage>
</organism>
<dbReference type="Pfam" id="PF01975">
    <property type="entry name" value="SurE"/>
    <property type="match status" value="1"/>
</dbReference>
<dbReference type="RefSeq" id="XP_033401555.1">
    <property type="nucleotide sequence ID" value="XM_033536460.1"/>
</dbReference>
<feature type="chain" id="PRO_5025460045" description="Survival protein SurE-like phosphatase/nucleotidase domain-containing protein" evidence="5">
    <location>
        <begin position="19"/>
        <end position="301"/>
    </location>
</feature>
<keyword evidence="5" id="KW-0732">Signal</keyword>
<evidence type="ECO:0000259" key="6">
    <source>
        <dbReference type="Pfam" id="PF01975"/>
    </source>
</evidence>
<dbReference type="SUPFAM" id="SSF64167">
    <property type="entry name" value="SurE-like"/>
    <property type="match status" value="1"/>
</dbReference>
<evidence type="ECO:0000256" key="5">
    <source>
        <dbReference type="SAM" id="SignalP"/>
    </source>
</evidence>
<evidence type="ECO:0000313" key="8">
    <source>
        <dbReference type="Proteomes" id="UP000799438"/>
    </source>
</evidence>
<dbReference type="PANTHER" id="PTHR30457">
    <property type="entry name" value="5'-NUCLEOTIDASE SURE"/>
    <property type="match status" value="1"/>
</dbReference>
<dbReference type="Proteomes" id="UP000799438">
    <property type="component" value="Unassembled WGS sequence"/>
</dbReference>
<dbReference type="GeneID" id="54293956"/>
<dbReference type="InterPro" id="IPR002828">
    <property type="entry name" value="SurE-like_Pase/nucleotidase"/>
</dbReference>
<dbReference type="Gene3D" id="3.40.1210.10">
    <property type="entry name" value="Survival protein SurE-like phosphatase/nucleotidase"/>
    <property type="match status" value="1"/>
</dbReference>
<dbReference type="InterPro" id="IPR036523">
    <property type="entry name" value="SurE-like_sf"/>
</dbReference>
<keyword evidence="2" id="KW-0479">Metal-binding</keyword>
<dbReference type="PANTHER" id="PTHR30457:SF0">
    <property type="entry name" value="PHOSPHATASE, PUTATIVE (AFU_ORTHOLOGUE AFUA_4G01070)-RELATED"/>
    <property type="match status" value="1"/>
</dbReference>
<sequence>MRAAGLACTLLPVAAVNAAKLLQSNDDGWAEINLRTFHNVLRTAGHNVVLSGPAENESARGSLDKDPTTLSSPCEYDSCPEGSPATGSNATDPRLNYVNSYPVTSVRYGLNTSAANFFDGTAPDLVLTGPNVGTNLDIQLPFSGTVGGASYAAHTAKVPAIAFSGKTGDPTAWNEETPLYSTVYADLAQIVTEHVLAGGAPYLPDDVFLNVNFPAVSEDSCNEASQFKFVLTRVNLHTPGLSDDDVQTCDRETLPREREVIDTDGCYVSISVGDAADKTTATADKQQVVLDKLGDLLTCLP</sequence>
<dbReference type="EMBL" id="ML995477">
    <property type="protein sequence ID" value="KAF2145843.1"/>
    <property type="molecule type" value="Genomic_DNA"/>
</dbReference>